<feature type="transmembrane region" description="Helical" evidence="1">
    <location>
        <begin position="12"/>
        <end position="30"/>
    </location>
</feature>
<dbReference type="Proteomes" id="UP000293764">
    <property type="component" value="Unassembled WGS sequence"/>
</dbReference>
<dbReference type="AlphaFoldDB" id="A0A4Q5MXW2"/>
<reference evidence="2 3" key="1">
    <citation type="submission" date="2019-01" db="EMBL/GenBank/DDBJ databases">
        <title>Novel species of Cellulomonas.</title>
        <authorList>
            <person name="Liu Q."/>
            <person name="Xin Y.-H."/>
        </authorList>
    </citation>
    <scope>NUCLEOTIDE SEQUENCE [LARGE SCALE GENOMIC DNA]</scope>
    <source>
        <strain evidence="2 3">HLT2-17</strain>
    </source>
</reference>
<evidence type="ECO:0000313" key="3">
    <source>
        <dbReference type="Proteomes" id="UP000293764"/>
    </source>
</evidence>
<feature type="transmembrane region" description="Helical" evidence="1">
    <location>
        <begin position="87"/>
        <end position="106"/>
    </location>
</feature>
<keyword evidence="1" id="KW-1133">Transmembrane helix</keyword>
<comment type="caution">
    <text evidence="2">The sequence shown here is derived from an EMBL/GenBank/DDBJ whole genome shotgun (WGS) entry which is preliminary data.</text>
</comment>
<accession>A0A4Q5MXW2</accession>
<keyword evidence="3" id="KW-1185">Reference proteome</keyword>
<dbReference type="OrthoDB" id="9969818at2"/>
<dbReference type="EMBL" id="SDWW01000052">
    <property type="protein sequence ID" value="RYV49793.1"/>
    <property type="molecule type" value="Genomic_DNA"/>
</dbReference>
<dbReference type="RefSeq" id="WP_130103860.1">
    <property type="nucleotide sequence ID" value="NZ_SDWW01000052.1"/>
</dbReference>
<sequence length="164" mass="17240">MFALAWRWVVRAVTGYVLLIALLAVGFALFQPTLDWSRVGGLDSLIVSYAFWVVVMAPVLALAGLAEAVAVWLALRMSAGSTTAGAITAGTSGALIVMAFTLIYSEPRAVDLVGYGLGSVVAGAIAAWLTVRDTSRISSVANWVGRLRREGVSALVSDQPADNR</sequence>
<feature type="transmembrane region" description="Helical" evidence="1">
    <location>
        <begin position="112"/>
        <end position="131"/>
    </location>
</feature>
<proteinExistence type="predicted"/>
<name>A0A4Q5MXW2_9MICO</name>
<feature type="transmembrane region" description="Helical" evidence="1">
    <location>
        <begin position="50"/>
        <end position="75"/>
    </location>
</feature>
<evidence type="ECO:0000256" key="1">
    <source>
        <dbReference type="SAM" id="Phobius"/>
    </source>
</evidence>
<gene>
    <name evidence="2" type="ORF">EUA98_16845</name>
</gene>
<keyword evidence="1" id="KW-0812">Transmembrane</keyword>
<protein>
    <submittedName>
        <fullName evidence="2">Uncharacterized protein</fullName>
    </submittedName>
</protein>
<organism evidence="2 3">
    <name type="scientific">Pengzhenrongella frigida</name>
    <dbReference type="NCBI Taxonomy" id="1259133"/>
    <lineage>
        <taxon>Bacteria</taxon>
        <taxon>Bacillati</taxon>
        <taxon>Actinomycetota</taxon>
        <taxon>Actinomycetes</taxon>
        <taxon>Micrococcales</taxon>
        <taxon>Pengzhenrongella</taxon>
    </lineage>
</organism>
<evidence type="ECO:0000313" key="2">
    <source>
        <dbReference type="EMBL" id="RYV49793.1"/>
    </source>
</evidence>
<keyword evidence="1" id="KW-0472">Membrane</keyword>